<keyword evidence="5 6" id="KW-0456">Lyase</keyword>
<dbReference type="CDD" id="cd01359">
    <property type="entry name" value="Argininosuccinate_lyase"/>
    <property type="match status" value="1"/>
</dbReference>
<dbReference type="UniPathway" id="UPA00068">
    <property type="reaction ID" value="UER00114"/>
</dbReference>
<dbReference type="FunFam" id="1.20.200.10:FF:000015">
    <property type="entry name" value="argininosuccinate lyase isoform X2"/>
    <property type="match status" value="1"/>
</dbReference>
<evidence type="ECO:0000313" key="9">
    <source>
        <dbReference type="EMBL" id="SJM46295.1"/>
    </source>
</evidence>
<keyword evidence="10" id="KW-1185">Reference proteome</keyword>
<comment type="subcellular location">
    <subcellularLocation>
        <location evidence="6">Cytoplasm</location>
    </subcellularLocation>
</comment>
<dbReference type="GeneID" id="303171674"/>
<dbReference type="HAMAP" id="MF_00006">
    <property type="entry name" value="Arg_succ_lyase"/>
    <property type="match status" value="1"/>
</dbReference>
<dbReference type="AlphaFoldDB" id="A0A1R4ERJ7"/>
<dbReference type="Gene3D" id="1.10.275.10">
    <property type="entry name" value="Fumarase/aspartase (N-terminal domain)"/>
    <property type="match status" value="1"/>
</dbReference>
<dbReference type="EMBL" id="FUHU01000003">
    <property type="protein sequence ID" value="SJM46295.1"/>
    <property type="molecule type" value="Genomic_DNA"/>
</dbReference>
<evidence type="ECO:0000259" key="8">
    <source>
        <dbReference type="Pfam" id="PF14698"/>
    </source>
</evidence>
<dbReference type="Proteomes" id="UP000195787">
    <property type="component" value="Unassembled WGS sequence"/>
</dbReference>
<reference evidence="9 10" key="1">
    <citation type="submission" date="2017-02" db="EMBL/GenBank/DDBJ databases">
        <authorList>
            <person name="Peterson S.W."/>
        </authorList>
    </citation>
    <scope>NUCLEOTIDE SEQUENCE [LARGE SCALE GENOMIC DNA]</scope>
    <source>
        <strain evidence="9 10">LMG 22410</strain>
    </source>
</reference>
<dbReference type="GO" id="GO:0042450">
    <property type="term" value="P:L-arginine biosynthetic process via ornithine"/>
    <property type="evidence" value="ECO:0007669"/>
    <property type="project" value="UniProtKB-UniRule"/>
</dbReference>
<dbReference type="GO" id="GO:0004056">
    <property type="term" value="F:argininosuccinate lyase activity"/>
    <property type="evidence" value="ECO:0007669"/>
    <property type="project" value="UniProtKB-UniRule"/>
</dbReference>
<dbReference type="InterPro" id="IPR024083">
    <property type="entry name" value="Fumarase/histidase_N"/>
</dbReference>
<evidence type="ECO:0000256" key="2">
    <source>
        <dbReference type="ARBA" id="ARBA00012338"/>
    </source>
</evidence>
<dbReference type="InterPro" id="IPR008948">
    <property type="entry name" value="L-Aspartase-like"/>
</dbReference>
<dbReference type="PRINTS" id="PR00145">
    <property type="entry name" value="ARGSUCLYASE"/>
</dbReference>
<dbReference type="InterPro" id="IPR022761">
    <property type="entry name" value="Fumarate_lyase_N"/>
</dbReference>
<evidence type="ECO:0000259" key="7">
    <source>
        <dbReference type="Pfam" id="PF00206"/>
    </source>
</evidence>
<evidence type="ECO:0000313" key="10">
    <source>
        <dbReference type="Proteomes" id="UP000195787"/>
    </source>
</evidence>
<protein>
    <recommendedName>
        <fullName evidence="2 6">Argininosuccinate lyase</fullName>
        <shortName evidence="6">ASAL</shortName>
        <ecNumber evidence="2 6">4.3.2.1</ecNumber>
    </recommendedName>
    <alternativeName>
        <fullName evidence="6">Arginosuccinase</fullName>
    </alternativeName>
</protein>
<dbReference type="NCBIfam" id="TIGR00838">
    <property type="entry name" value="argH"/>
    <property type="match status" value="1"/>
</dbReference>
<comment type="similarity">
    <text evidence="6">Belongs to the lyase 1 family. Argininosuccinate lyase subfamily.</text>
</comment>
<dbReference type="InterPro" id="IPR000362">
    <property type="entry name" value="Fumarate_lyase_fam"/>
</dbReference>
<dbReference type="InterPro" id="IPR029419">
    <property type="entry name" value="Arg_succ_lyase_C"/>
</dbReference>
<dbReference type="SUPFAM" id="SSF48557">
    <property type="entry name" value="L-aspartase-like"/>
    <property type="match status" value="1"/>
</dbReference>
<feature type="domain" description="Fumarate lyase N-terminal" evidence="7">
    <location>
        <begin position="27"/>
        <end position="310"/>
    </location>
</feature>
<name>A0A1R4ERJ7_9MICO</name>
<keyword evidence="3 6" id="KW-0055">Arginine biosynthesis</keyword>
<dbReference type="PRINTS" id="PR00149">
    <property type="entry name" value="FUMRATELYASE"/>
</dbReference>
<evidence type="ECO:0000256" key="3">
    <source>
        <dbReference type="ARBA" id="ARBA00022571"/>
    </source>
</evidence>
<evidence type="ECO:0000256" key="5">
    <source>
        <dbReference type="ARBA" id="ARBA00023239"/>
    </source>
</evidence>
<dbReference type="Pfam" id="PF14698">
    <property type="entry name" value="ASL_C2"/>
    <property type="match status" value="1"/>
</dbReference>
<dbReference type="Gene3D" id="1.10.40.30">
    <property type="entry name" value="Fumarase/aspartase (C-terminal domain)"/>
    <property type="match status" value="1"/>
</dbReference>
<comment type="pathway">
    <text evidence="1 6">Amino-acid biosynthesis; L-arginine biosynthesis; L-arginine from L-ornithine and carbamoyl phosphate: step 3/3.</text>
</comment>
<keyword evidence="6" id="KW-0963">Cytoplasm</keyword>
<dbReference type="PROSITE" id="PS00163">
    <property type="entry name" value="FUMARATE_LYASES"/>
    <property type="match status" value="1"/>
</dbReference>
<dbReference type="EC" id="4.3.2.1" evidence="2 6"/>
<sequence length="476" mass="52095">MTESDSETRGGALWGARFAGEPAPALRALSKSPDYYFRLLGDDIQGCIAHCRELERVGLLTAGESNVILEHLEGIRADWQNGSLLRDPAAEDVHGFIEQELIRRAGDVGGKLRAGRSRNDQTANDLRLFMRREAGIIRAEVRDLANAFIEQAEAHAETVCPGFTHLQAAQPITFGHQLMAHVFPLLRDLDRLATWDARHAVSPLGAAALAGSGVTRDTDAMAVDLGYDRSFDNSIDAVSARDHVSEFVFILTQLMTHISRFAEEQILWSSQQFGWIRLDDSWSTGSSIMPQKKNPDIAELSRGKAGTMLGILTGAISIQKGLPFAYNRDLFEDKYAVLHAVDLVHLVLPALTGSVQSMHVQADVMRRQATWGYTLATDVADRLSLAGVPFREAHEIVGALVKACEERGIDIPEIEADLLGEIDERLDLEYIKGLTVEGSIGHRSARGSTHPDRVREQIVTAREAVAADAAGHEGGR</sequence>
<proteinExistence type="inferred from homology"/>
<dbReference type="RefSeq" id="WP_086989995.1">
    <property type="nucleotide sequence ID" value="NZ_FUHU01000003.1"/>
</dbReference>
<dbReference type="GO" id="GO:0005829">
    <property type="term" value="C:cytosol"/>
    <property type="evidence" value="ECO:0007669"/>
    <property type="project" value="TreeGrafter"/>
</dbReference>
<keyword evidence="4 6" id="KW-0028">Amino-acid biosynthesis</keyword>
<comment type="catalytic activity">
    <reaction evidence="6">
        <text>2-(N(omega)-L-arginino)succinate = fumarate + L-arginine</text>
        <dbReference type="Rhea" id="RHEA:24020"/>
        <dbReference type="ChEBI" id="CHEBI:29806"/>
        <dbReference type="ChEBI" id="CHEBI:32682"/>
        <dbReference type="ChEBI" id="CHEBI:57472"/>
        <dbReference type="EC" id="4.3.2.1"/>
    </reaction>
</comment>
<evidence type="ECO:0000256" key="6">
    <source>
        <dbReference type="HAMAP-Rule" id="MF_00006"/>
    </source>
</evidence>
<dbReference type="OrthoDB" id="9769623at2"/>
<dbReference type="InterPro" id="IPR020557">
    <property type="entry name" value="Fumarate_lyase_CS"/>
</dbReference>
<evidence type="ECO:0000256" key="1">
    <source>
        <dbReference type="ARBA" id="ARBA00004941"/>
    </source>
</evidence>
<accession>A0A1R4ERJ7</accession>
<dbReference type="PANTHER" id="PTHR43814:SF1">
    <property type="entry name" value="ARGININOSUCCINATE LYASE"/>
    <property type="match status" value="1"/>
</dbReference>
<gene>
    <name evidence="6" type="primary">argH</name>
    <name evidence="9" type="ORF">CZ674_00415</name>
</gene>
<feature type="domain" description="Argininosuccinate lyase C-terminal" evidence="8">
    <location>
        <begin position="373"/>
        <end position="440"/>
    </location>
</feature>
<dbReference type="PANTHER" id="PTHR43814">
    <property type="entry name" value="ARGININOSUCCINATE LYASE"/>
    <property type="match status" value="1"/>
</dbReference>
<evidence type="ECO:0000256" key="4">
    <source>
        <dbReference type="ARBA" id="ARBA00022605"/>
    </source>
</evidence>
<dbReference type="Gene3D" id="1.20.200.10">
    <property type="entry name" value="Fumarase/aspartase (Central domain)"/>
    <property type="match status" value="1"/>
</dbReference>
<dbReference type="InterPro" id="IPR009049">
    <property type="entry name" value="Argininosuccinate_lyase"/>
</dbReference>
<dbReference type="Pfam" id="PF00206">
    <property type="entry name" value="Lyase_1"/>
    <property type="match status" value="1"/>
</dbReference>
<organism evidence="9 10">
    <name type="scientific">Agrococcus casei LMG 22410</name>
    <dbReference type="NCBI Taxonomy" id="1255656"/>
    <lineage>
        <taxon>Bacteria</taxon>
        <taxon>Bacillati</taxon>
        <taxon>Actinomycetota</taxon>
        <taxon>Actinomycetes</taxon>
        <taxon>Micrococcales</taxon>
        <taxon>Microbacteriaceae</taxon>
        <taxon>Agrococcus</taxon>
    </lineage>
</organism>